<dbReference type="InterPro" id="IPR011041">
    <property type="entry name" value="Quinoprot_gluc/sorb_DH_b-prop"/>
</dbReference>
<feature type="domain" description="PKD" evidence="3">
    <location>
        <begin position="1090"/>
        <end position="1144"/>
    </location>
</feature>
<dbReference type="InterPro" id="IPR035986">
    <property type="entry name" value="PKD_dom_sf"/>
</dbReference>
<dbReference type="SUPFAM" id="SSF49899">
    <property type="entry name" value="Concanavalin A-like lectins/glucanases"/>
    <property type="match status" value="2"/>
</dbReference>
<dbReference type="PANTHER" id="PTHR40469">
    <property type="entry name" value="SECRETED GLYCOSYL HYDROLASE"/>
    <property type="match status" value="1"/>
</dbReference>
<name>A0ABT6KPI8_9MICO</name>
<dbReference type="Proteomes" id="UP001160142">
    <property type="component" value="Unassembled WGS sequence"/>
</dbReference>
<feature type="domain" description="PKD" evidence="3">
    <location>
        <begin position="723"/>
        <end position="803"/>
    </location>
</feature>
<dbReference type="Gene3D" id="2.60.120.200">
    <property type="match status" value="2"/>
</dbReference>
<dbReference type="PROSITE" id="PS51175">
    <property type="entry name" value="CBM6"/>
    <property type="match status" value="1"/>
</dbReference>
<dbReference type="InterPro" id="IPR006584">
    <property type="entry name" value="Cellulose-bd_IV"/>
</dbReference>
<feature type="chain" id="PRO_5046430266" evidence="2">
    <location>
        <begin position="37"/>
        <end position="1942"/>
    </location>
</feature>
<dbReference type="Pfam" id="PF06283">
    <property type="entry name" value="ThuA"/>
    <property type="match status" value="1"/>
</dbReference>
<dbReference type="EMBL" id="JARXVQ010000001">
    <property type="protein sequence ID" value="MDH6181903.1"/>
    <property type="molecule type" value="Genomic_DNA"/>
</dbReference>
<dbReference type="InterPro" id="IPR022409">
    <property type="entry name" value="PKD/Chitinase_dom"/>
</dbReference>
<dbReference type="InterPro" id="IPR041542">
    <property type="entry name" value="GH43_C2"/>
</dbReference>
<dbReference type="SMART" id="SM00606">
    <property type="entry name" value="CBD_IV"/>
    <property type="match status" value="1"/>
</dbReference>
<dbReference type="Gene3D" id="3.40.50.880">
    <property type="match status" value="1"/>
</dbReference>
<dbReference type="InterPro" id="IPR007253">
    <property type="entry name" value="Cell_wall-bd_2"/>
</dbReference>
<evidence type="ECO:0000256" key="2">
    <source>
        <dbReference type="SAM" id="SignalP"/>
    </source>
</evidence>
<evidence type="ECO:0000313" key="5">
    <source>
        <dbReference type="EMBL" id="MDH6181903.1"/>
    </source>
</evidence>
<dbReference type="SUPFAM" id="SSF52317">
    <property type="entry name" value="Class I glutamine amidotransferase-like"/>
    <property type="match status" value="1"/>
</dbReference>
<evidence type="ECO:0000259" key="3">
    <source>
        <dbReference type="PROSITE" id="PS50093"/>
    </source>
</evidence>
<dbReference type="SUPFAM" id="SSF49785">
    <property type="entry name" value="Galactose-binding domain-like"/>
    <property type="match status" value="1"/>
</dbReference>
<sequence>MRAQSHSPTIRRWTAAAVTSALVASGLAFLAAPAAAVEAAPAAAAAPGDAFKALVFSKTAGFRHGSIPSGIAAIEQLGIDNNFEVDATEDAADFTEENLAQYDVVIWLSTTGDVLNDDQQAAFEDYIESGGGYAGIHAASDTEYSWPWYGGLVGAYFSAHPQNQTATIKVEDKVHPSTAHLDDRWVRYDEWYNYQTNPRGDVHVLASLDETTYTAGTGAMGADHPIAWCQNYEGGRSWYTGGGHTNESFAEPAFLQHLLGGIQTAAGVADGQCAATQDDSYQLVQLLGETNNPMMLEVTDDGDVFYVERDGRIRLIDGETLVTTTALTLSVFLENEDGLQGMVLDPEFDTNGWIYAYWSPANVGSYGPHNALSRFTYNPDTRIIDPASRVDLLRVPVQRDECCHVGGDMIFDNDGNLILVTGDNTNPHASSGYSPMDGRAGREAWDARRSSGNTNDLRGKVLRITPQADGTYTIPEGNLWAPGTAQTLPEIYAMGFRNPFRIDIDRGTGNLLVADYGPDAANDSPTRGPGNRVEWNIVSEPGNYGWPFCTDRCYNRYNFATNQAGEVYDPENLVNDSPHNTGLTQLPDVIFPEIWYNYAGNPAFPEIGGGGAPMAGPTYQFDPELESDVKWPEYWDGKALLGEWNTGKVFSIQLDEETGTDIIDINRVLPGILDPSAGFARAMDLTFGPDGALYVIDWGNSFWGNNADSGIYRVEYTQGDPSPIARAASDVTSGGNPLEVQFSSDGSRHPAGLPITYSWDFGDGATSTEENPVHTYTVNGQYTATLTVSDGERTGQSTVTVTVGNAMPEVSVVFPDNGGFFEWGDQVRYEIVVNDPDGEFICENVTVHPALGHDSHAHPMEVLEGCEGFIQTTRDDGHGLDANIFWVIEGRYTDDGGDAGIPLTGFGGNILQPKRIQSEYFTSTGRLAGSTSTGDPGVQIQATEDVDGLNNIGYIEPGDWWAHEPISFYEIESLKMRVASNNNPGVVSVRWGAPDGPELGQISVPNTGGWQSWQTTPALTLPESAYQGSGTLYFVLLSGGINVNWMEVEGRGVTNNVRPSVQLTVDTTSGEGPLEVNASVVASDPDGEPGDELTYQWDQGTGDGFQPGTASESFTYTEPGTWRLTVRVTDAGGAYNDAYREITVVEPQPTQCFAGRSDDFLGTELDENRWEVLNRDQFLSVANGSLTMPISRTDFYGANNTTVPNLVLQPLPDGPFTVTTKITADLAASWQQAGLVIYDTPDNYAKISLQHTSNPNERRMQFLREVNAAPNEVDASNVIVPTTFPDTYWVRLTSTDGSNLTASYSADGLTFLPMSQTKSIADLVNPKIGLLAVAGTGAPTTLVPASFDWFHITPDDTATTGPDDEFDGTALDACRWDVVNENTELYEVANGSLRIQTTATDFYQGNNTPVPNLILQPQPGENWVVETKVDGTAFDRQYQQGGIILYGDEDNYAKVDYMTTNAAGATVNPVVEMRSEVNASIQNPQPQDDVTRVPHYLRLERAGTTFTGSYSTDGVNWTVFESVQNPNLANARLGVYALGASQTASAPAYFDYFRVVPAEPEDTTAPTVSGSATGRTVTVTAEDTESGVASIEYQLPGGQWTAYTAPFEVPGTDAVTVSIRATDNAGNVSIVGSVQVAGVGDPDVVVDRIAGANRYEVAVNISQAAYPETAPVVYVASGENYPDALSAGPAAAFEGGPLLLVKPGELPAVIGAEIARLAPEKIVVVGGPASVDDDVFYELSGMAAETVRIAGANRFEVSRNVAQYAFGDEVPLAYIATGEKFPDALTAGGAAGSQDAPVILVRGSAADLDDATAALLADFGTTQTRVLGGSASVSPGVFSDIKALTAATRLGGADRYEAARAINADAFTSADRAFIATGLNFPDALAGSAWAAASASPMYVAPGSCITPGVLADLEMLGVTHVTLLGGEASLTPAVFALTPCA</sequence>
<dbReference type="CDD" id="cd04080">
    <property type="entry name" value="CBM6_cellulase-like"/>
    <property type="match status" value="1"/>
</dbReference>
<dbReference type="Pfam" id="PF04122">
    <property type="entry name" value="CW_binding_2"/>
    <property type="match status" value="3"/>
</dbReference>
<organism evidence="5 6">
    <name type="scientific">Antiquaquibacter oligotrophicus</name>
    <dbReference type="NCBI Taxonomy" id="2880260"/>
    <lineage>
        <taxon>Bacteria</taxon>
        <taxon>Bacillati</taxon>
        <taxon>Actinomycetota</taxon>
        <taxon>Actinomycetes</taxon>
        <taxon>Micrococcales</taxon>
        <taxon>Microbacteriaceae</taxon>
        <taxon>Antiquaquibacter</taxon>
    </lineage>
</organism>
<evidence type="ECO:0000313" key="6">
    <source>
        <dbReference type="Proteomes" id="UP001160142"/>
    </source>
</evidence>
<protein>
    <submittedName>
        <fullName evidence="5">Cytochrome c</fullName>
    </submittedName>
</protein>
<keyword evidence="1 2" id="KW-0732">Signal</keyword>
<dbReference type="SMART" id="SM00089">
    <property type="entry name" value="PKD"/>
    <property type="match status" value="2"/>
</dbReference>
<dbReference type="PANTHER" id="PTHR40469:SF2">
    <property type="entry name" value="GALACTOSE-BINDING DOMAIN-LIKE SUPERFAMILY PROTEIN"/>
    <property type="match status" value="1"/>
</dbReference>
<dbReference type="NCBIfam" id="NF047446">
    <property type="entry name" value="barrel_OmpL47"/>
    <property type="match status" value="1"/>
</dbReference>
<dbReference type="Gene3D" id="2.60.120.260">
    <property type="entry name" value="Galactose-binding domain-like"/>
    <property type="match status" value="1"/>
</dbReference>
<dbReference type="InterPro" id="IPR000601">
    <property type="entry name" value="PKD_dom"/>
</dbReference>
<dbReference type="Gene3D" id="2.60.40.10">
    <property type="entry name" value="Immunoglobulins"/>
    <property type="match status" value="2"/>
</dbReference>
<feature type="domain" description="CBM6" evidence="4">
    <location>
        <begin position="914"/>
        <end position="1049"/>
    </location>
</feature>
<dbReference type="SUPFAM" id="SSF50952">
    <property type="entry name" value="Soluble quinoprotein glucose dehydrogenase"/>
    <property type="match status" value="1"/>
</dbReference>
<feature type="signal peptide" evidence="2">
    <location>
        <begin position="1"/>
        <end position="36"/>
    </location>
</feature>
<dbReference type="Pfam" id="PF03422">
    <property type="entry name" value="CBM_6"/>
    <property type="match status" value="1"/>
</dbReference>
<comment type="caution">
    <text evidence="5">The sequence shown here is derived from an EMBL/GenBank/DDBJ whole genome shotgun (WGS) entry which is preliminary data.</text>
</comment>
<dbReference type="InterPro" id="IPR008979">
    <property type="entry name" value="Galactose-bd-like_sf"/>
</dbReference>
<dbReference type="Pfam" id="PF17851">
    <property type="entry name" value="GH43_C2"/>
    <property type="match status" value="2"/>
</dbReference>
<dbReference type="InterPro" id="IPR011042">
    <property type="entry name" value="6-blade_b-propeller_TolB-like"/>
</dbReference>
<dbReference type="Pfam" id="PF07995">
    <property type="entry name" value="GSDH"/>
    <property type="match status" value="1"/>
</dbReference>
<keyword evidence="6" id="KW-1185">Reference proteome</keyword>
<dbReference type="RefSeq" id="WP_322134199.1">
    <property type="nucleotide sequence ID" value="NZ_CP085036.1"/>
</dbReference>
<dbReference type="InterPro" id="IPR029062">
    <property type="entry name" value="Class_I_gatase-like"/>
</dbReference>
<dbReference type="PROSITE" id="PS50093">
    <property type="entry name" value="PKD"/>
    <property type="match status" value="2"/>
</dbReference>
<dbReference type="InterPro" id="IPR005084">
    <property type="entry name" value="CBM6"/>
</dbReference>
<dbReference type="InterPro" id="IPR012938">
    <property type="entry name" value="Glc/Sorbosone_DH"/>
</dbReference>
<gene>
    <name evidence="5" type="ORF">M2152_002085</name>
</gene>
<dbReference type="CDD" id="cd00146">
    <property type="entry name" value="PKD"/>
    <property type="match status" value="2"/>
</dbReference>
<accession>A0ABT6KPI8</accession>
<dbReference type="SUPFAM" id="SSF49299">
    <property type="entry name" value="PKD domain"/>
    <property type="match status" value="2"/>
</dbReference>
<proteinExistence type="predicted"/>
<dbReference type="InterPro" id="IPR058094">
    <property type="entry name" value="Ig-like_OmpL47-like"/>
</dbReference>
<dbReference type="InterPro" id="IPR029010">
    <property type="entry name" value="ThuA-like"/>
</dbReference>
<dbReference type="Gene3D" id="2.120.10.30">
    <property type="entry name" value="TolB, C-terminal domain"/>
    <property type="match status" value="1"/>
</dbReference>
<evidence type="ECO:0000256" key="1">
    <source>
        <dbReference type="ARBA" id="ARBA00022729"/>
    </source>
</evidence>
<dbReference type="Pfam" id="PF18911">
    <property type="entry name" value="PKD_4"/>
    <property type="match status" value="2"/>
</dbReference>
<evidence type="ECO:0000259" key="4">
    <source>
        <dbReference type="PROSITE" id="PS51175"/>
    </source>
</evidence>
<dbReference type="InterPro" id="IPR013320">
    <property type="entry name" value="ConA-like_dom_sf"/>
</dbReference>
<dbReference type="InterPro" id="IPR013783">
    <property type="entry name" value="Ig-like_fold"/>
</dbReference>
<reference evidence="5 6" key="1">
    <citation type="submission" date="2023-04" db="EMBL/GenBank/DDBJ databases">
        <title>Genome Encyclopedia of Bacteria and Archaea VI: Functional Genomics of Type Strains.</title>
        <authorList>
            <person name="Whitman W."/>
        </authorList>
    </citation>
    <scope>NUCLEOTIDE SEQUENCE [LARGE SCALE GENOMIC DNA]</scope>
    <source>
        <strain evidence="5 6">SG_E_30_P1</strain>
    </source>
</reference>